<evidence type="ECO:0000259" key="3">
    <source>
        <dbReference type="PROSITE" id="PS50405"/>
    </source>
</evidence>
<dbReference type="PANTHER" id="PTHR43969:SF9">
    <property type="entry name" value="GLUTATHIONE S TRANSFERASE D10, ISOFORM A-RELATED"/>
    <property type="match status" value="1"/>
</dbReference>
<dbReference type="Gene3D" id="3.40.30.10">
    <property type="entry name" value="Glutaredoxin"/>
    <property type="match status" value="1"/>
</dbReference>
<dbReference type="InterPro" id="IPR036282">
    <property type="entry name" value="Glutathione-S-Trfase_C_sf"/>
</dbReference>
<dbReference type="GO" id="GO:0006749">
    <property type="term" value="P:glutathione metabolic process"/>
    <property type="evidence" value="ECO:0007669"/>
    <property type="project" value="TreeGrafter"/>
</dbReference>
<evidence type="ECO:0000313" key="4">
    <source>
        <dbReference type="EMBL" id="SBW11164.1"/>
    </source>
</evidence>
<feature type="domain" description="GST N-terminal" evidence="2">
    <location>
        <begin position="1"/>
        <end position="78"/>
    </location>
</feature>
<gene>
    <name evidence="4" type="ORF">KL86APRO_20092</name>
</gene>
<organism evidence="4">
    <name type="scientific">uncultured Alphaproteobacteria bacterium</name>
    <dbReference type="NCBI Taxonomy" id="91750"/>
    <lineage>
        <taxon>Bacteria</taxon>
        <taxon>Pseudomonadati</taxon>
        <taxon>Pseudomonadota</taxon>
        <taxon>Alphaproteobacteria</taxon>
        <taxon>environmental samples</taxon>
    </lineage>
</organism>
<dbReference type="InterPro" id="IPR040079">
    <property type="entry name" value="Glutathione_S-Trfase"/>
</dbReference>
<protein>
    <submittedName>
        <fullName evidence="4">Glutathione S-transferase family protein</fullName>
    </submittedName>
</protein>
<dbReference type="EMBL" id="FLUO01000002">
    <property type="protein sequence ID" value="SBW11164.1"/>
    <property type="molecule type" value="Genomic_DNA"/>
</dbReference>
<dbReference type="InterPro" id="IPR010987">
    <property type="entry name" value="Glutathione-S-Trfase_C-like"/>
</dbReference>
<dbReference type="Pfam" id="PF00043">
    <property type="entry name" value="GST_C"/>
    <property type="match status" value="1"/>
</dbReference>
<proteinExistence type="predicted"/>
<dbReference type="InterPro" id="IPR004046">
    <property type="entry name" value="GST_C"/>
</dbReference>
<dbReference type="CDD" id="cd00570">
    <property type="entry name" value="GST_N_family"/>
    <property type="match status" value="1"/>
</dbReference>
<dbReference type="InterPro" id="IPR004045">
    <property type="entry name" value="Glutathione_S-Trfase_N"/>
</dbReference>
<dbReference type="SFLD" id="SFLDS00019">
    <property type="entry name" value="Glutathione_Transferase_(cytos"/>
    <property type="match status" value="1"/>
</dbReference>
<keyword evidence="4" id="KW-0808">Transferase</keyword>
<dbReference type="PANTHER" id="PTHR43969">
    <property type="entry name" value="GLUTATHIONE S TRANSFERASE D10, ISOFORM A-RELATED"/>
    <property type="match status" value="1"/>
</dbReference>
<dbReference type="Gene3D" id="1.20.1050.10">
    <property type="match status" value="1"/>
</dbReference>
<reference evidence="4" key="1">
    <citation type="submission" date="2016-04" db="EMBL/GenBank/DDBJ databases">
        <authorList>
            <person name="Evans L.H."/>
            <person name="Alamgir A."/>
            <person name="Owens N."/>
            <person name="Weber N.D."/>
            <person name="Virtaneva K."/>
            <person name="Barbian K."/>
            <person name="Babar A."/>
            <person name="Rosenke K."/>
        </authorList>
    </citation>
    <scope>NUCLEOTIDE SEQUENCE</scope>
    <source>
        <strain evidence="4">86</strain>
    </source>
</reference>
<dbReference type="InterPro" id="IPR036249">
    <property type="entry name" value="Thioredoxin-like_sf"/>
</dbReference>
<dbReference type="AlphaFoldDB" id="A0A212KHG3"/>
<dbReference type="GO" id="GO:0004364">
    <property type="term" value="F:glutathione transferase activity"/>
    <property type="evidence" value="ECO:0007669"/>
    <property type="project" value="TreeGrafter"/>
</dbReference>
<dbReference type="Pfam" id="PF13417">
    <property type="entry name" value="GST_N_3"/>
    <property type="match status" value="1"/>
</dbReference>
<accession>A0A212KHG3</accession>
<sequence>MIVLVHHLLCAASRTVRLQLGEKGVGFELRAERPWERRADFLRLNPAGDLPVLVEDEGAVAGAMATIEYVEETHAEPPLIGRDPRQKAEVRRLLNWFLVKFEREVTAPIVGEKLGKRVANSGSPDSRAVSAGRQNIHMHLDYVAWLMERRRWLAGEQMTLADIAAAAQLSVVDYAGEVPWAKHPEAKDWYARLKSRPTFRPLLAERLPGIPPPKHYADLDF</sequence>
<dbReference type="SUPFAM" id="SSF47616">
    <property type="entry name" value="GST C-terminal domain-like"/>
    <property type="match status" value="1"/>
</dbReference>
<comment type="subunit">
    <text evidence="1">Homodimer.</text>
</comment>
<dbReference type="PROSITE" id="PS50404">
    <property type="entry name" value="GST_NTER"/>
    <property type="match status" value="1"/>
</dbReference>
<feature type="domain" description="GST C-terminal" evidence="3">
    <location>
        <begin position="83"/>
        <end position="221"/>
    </location>
</feature>
<evidence type="ECO:0000256" key="1">
    <source>
        <dbReference type="ARBA" id="ARBA00011738"/>
    </source>
</evidence>
<dbReference type="SFLD" id="SFLDG00358">
    <property type="entry name" value="Main_(cytGST)"/>
    <property type="match status" value="1"/>
</dbReference>
<dbReference type="CDD" id="cd00299">
    <property type="entry name" value="GST_C_family"/>
    <property type="match status" value="1"/>
</dbReference>
<dbReference type="PROSITE" id="PS50405">
    <property type="entry name" value="GST_CTER"/>
    <property type="match status" value="1"/>
</dbReference>
<evidence type="ECO:0000259" key="2">
    <source>
        <dbReference type="PROSITE" id="PS50404"/>
    </source>
</evidence>
<name>A0A212KHG3_9PROT</name>
<dbReference type="SUPFAM" id="SSF52833">
    <property type="entry name" value="Thioredoxin-like"/>
    <property type="match status" value="1"/>
</dbReference>